<organism evidence="1 2">
    <name type="scientific">Polynucleobacter arcticus</name>
    <dbReference type="NCBI Taxonomy" id="1743165"/>
    <lineage>
        <taxon>Bacteria</taxon>
        <taxon>Pseudomonadati</taxon>
        <taxon>Pseudomonadota</taxon>
        <taxon>Betaproteobacteria</taxon>
        <taxon>Burkholderiales</taxon>
        <taxon>Burkholderiaceae</taxon>
        <taxon>Polynucleobacter</taxon>
    </lineage>
</organism>
<protein>
    <recommendedName>
        <fullName evidence="3">Nucleotidyl transferase AbiEii/AbiGii toxin family protein</fullName>
    </recommendedName>
</protein>
<dbReference type="Pfam" id="PF08843">
    <property type="entry name" value="AbiEii"/>
    <property type="match status" value="1"/>
</dbReference>
<dbReference type="KEGG" id="pard:DN92_08355"/>
<dbReference type="Proteomes" id="UP000501090">
    <property type="component" value="Chromosome"/>
</dbReference>
<accession>A0A6M9PSX9</accession>
<proteinExistence type="predicted"/>
<dbReference type="InterPro" id="IPR014942">
    <property type="entry name" value="AbiEii"/>
</dbReference>
<reference evidence="1 2" key="1">
    <citation type="submission" date="2018-04" db="EMBL/GenBank/DDBJ databases">
        <title>Polynucleobacter sp. UK-Long2-W17 genome.</title>
        <authorList>
            <person name="Hahn M.W."/>
        </authorList>
    </citation>
    <scope>NUCLEOTIDE SEQUENCE [LARGE SCALE GENOMIC DNA]</scope>
    <source>
        <strain evidence="1 2">UK-Long2-W17</strain>
    </source>
</reference>
<name>A0A6M9PSX9_9BURK</name>
<evidence type="ECO:0008006" key="3">
    <source>
        <dbReference type="Google" id="ProtNLM"/>
    </source>
</evidence>
<dbReference type="EMBL" id="CP028940">
    <property type="protein sequence ID" value="QKM61036.1"/>
    <property type="molecule type" value="Genomic_DNA"/>
</dbReference>
<dbReference type="AlphaFoldDB" id="A0A6M9PSX9"/>
<dbReference type="Gene3D" id="3.10.450.620">
    <property type="entry name" value="JHP933, nucleotidyltransferase-like core domain"/>
    <property type="match status" value="1"/>
</dbReference>
<dbReference type="RefSeq" id="WP_173960799.1">
    <property type="nucleotide sequence ID" value="NZ_CBCSCC010000001.1"/>
</dbReference>
<sequence>MKRINDTQRLQVLDVINELELGISEFALEKDFMVTDALAAIANIDNPDFDLVFCGGTCLSKAYGLLERVSEDVDIKASPKTSGALTKSKIRSSMSKLKDDLELALNGAGFKSEFISRDAQDNNNFIEFDIQYSTHFEVSPGMRANLKLEVSYSPLRAPKQDKAITLLFDSLAGMDTGPSFRVPCVDLSEALAEKLITFPRRLALSMAKDNERLDTALVRHLYDVYQIIQKNPSILNDQQGNLSNLVNQVIQKDAEDFASQHSAFLTDPLSEIHKAMEHAKSDAKTKDTYDQFIRVMVYDKNAPSFEDAFSAFYRTLKLALPNLSR</sequence>
<gene>
    <name evidence="1" type="ORF">DN92_08355</name>
</gene>
<evidence type="ECO:0000313" key="2">
    <source>
        <dbReference type="Proteomes" id="UP000501090"/>
    </source>
</evidence>
<evidence type="ECO:0000313" key="1">
    <source>
        <dbReference type="EMBL" id="QKM61036.1"/>
    </source>
</evidence>
<keyword evidence="2" id="KW-1185">Reference proteome</keyword>